<dbReference type="InterPro" id="IPR017701">
    <property type="entry name" value="Se_rdtase_YgfK"/>
</dbReference>
<dbReference type="RefSeq" id="WP_186920375.1">
    <property type="nucleotide sequence ID" value="NZ_JACOPQ010000020.1"/>
</dbReference>
<dbReference type="InterPro" id="IPR017896">
    <property type="entry name" value="4Fe4S_Fe-S-bd"/>
</dbReference>
<dbReference type="InterPro" id="IPR036188">
    <property type="entry name" value="FAD/NAD-bd_sf"/>
</dbReference>
<evidence type="ECO:0000256" key="3">
    <source>
        <dbReference type="ARBA" id="ARBA00023014"/>
    </source>
</evidence>
<dbReference type="PANTHER" id="PTHR42783">
    <property type="entry name" value="GLUTAMATE SYNTHASE [NADPH] SMALL CHAIN"/>
    <property type="match status" value="1"/>
</dbReference>
<feature type="domain" description="4Fe-4S ferredoxin-type" evidence="4">
    <location>
        <begin position="901"/>
        <end position="931"/>
    </location>
</feature>
<dbReference type="EMBL" id="JACOPQ010000020">
    <property type="protein sequence ID" value="MBC5738737.1"/>
    <property type="molecule type" value="Genomic_DNA"/>
</dbReference>
<proteinExistence type="predicted"/>
<evidence type="ECO:0000256" key="1">
    <source>
        <dbReference type="ARBA" id="ARBA00022723"/>
    </source>
</evidence>
<accession>A0A8J6M8Z3</accession>
<evidence type="ECO:0000256" key="2">
    <source>
        <dbReference type="ARBA" id="ARBA00023004"/>
    </source>
</evidence>
<comment type="caution">
    <text evidence="5">The sequence shown here is derived from an EMBL/GenBank/DDBJ whole genome shotgun (WGS) entry which is preliminary data.</text>
</comment>
<dbReference type="InterPro" id="IPR009051">
    <property type="entry name" value="Helical_ferredxn"/>
</dbReference>
<dbReference type="NCBIfam" id="TIGR03315">
    <property type="entry name" value="Se_ygfK"/>
    <property type="match status" value="1"/>
</dbReference>
<reference evidence="5" key="1">
    <citation type="submission" date="2020-08" db="EMBL/GenBank/DDBJ databases">
        <title>Genome public.</title>
        <authorList>
            <person name="Liu C."/>
            <person name="Sun Q."/>
        </authorList>
    </citation>
    <scope>NUCLEOTIDE SEQUENCE</scope>
    <source>
        <strain evidence="5">NSJ-52</strain>
    </source>
</reference>
<dbReference type="Proteomes" id="UP000607645">
    <property type="component" value="Unassembled WGS sequence"/>
</dbReference>
<dbReference type="InterPro" id="IPR028261">
    <property type="entry name" value="DPD_II"/>
</dbReference>
<dbReference type="PANTHER" id="PTHR42783:SF3">
    <property type="entry name" value="GLUTAMATE SYNTHASE [NADPH] SMALL CHAIN-RELATED"/>
    <property type="match status" value="1"/>
</dbReference>
<dbReference type="AlphaFoldDB" id="A0A8J6M8Z3"/>
<dbReference type="SUPFAM" id="SSF46548">
    <property type="entry name" value="alpha-helical ferredoxin"/>
    <property type="match status" value="1"/>
</dbReference>
<dbReference type="Gene3D" id="3.40.50.720">
    <property type="entry name" value="NAD(P)-binding Rossmann-like Domain"/>
    <property type="match status" value="1"/>
</dbReference>
<dbReference type="Gene3D" id="3.50.50.60">
    <property type="entry name" value="FAD/NAD(P)-binding domain"/>
    <property type="match status" value="1"/>
</dbReference>
<evidence type="ECO:0000313" key="5">
    <source>
        <dbReference type="EMBL" id="MBC5738737.1"/>
    </source>
</evidence>
<gene>
    <name evidence="5" type="primary">ygfK</name>
    <name evidence="5" type="ORF">H8S62_17125</name>
</gene>
<dbReference type="InterPro" id="IPR017900">
    <property type="entry name" value="4Fe4S_Fe_S_CS"/>
</dbReference>
<dbReference type="Pfam" id="PF07992">
    <property type="entry name" value="Pyr_redox_2"/>
    <property type="match status" value="1"/>
</dbReference>
<keyword evidence="2" id="KW-0408">Iron</keyword>
<dbReference type="SUPFAM" id="SSF51971">
    <property type="entry name" value="Nucleotide-binding domain"/>
    <property type="match status" value="1"/>
</dbReference>
<organism evidence="5 6">
    <name type="scientific">Lawsonibacter faecis</name>
    <dbReference type="NCBI Taxonomy" id="2763052"/>
    <lineage>
        <taxon>Bacteria</taxon>
        <taxon>Bacillati</taxon>
        <taxon>Bacillota</taxon>
        <taxon>Clostridia</taxon>
        <taxon>Eubacteriales</taxon>
        <taxon>Oscillospiraceae</taxon>
        <taxon>Lawsonibacter</taxon>
    </lineage>
</organism>
<dbReference type="PROSITE" id="PS00198">
    <property type="entry name" value="4FE4S_FER_1"/>
    <property type="match status" value="1"/>
</dbReference>
<protein>
    <submittedName>
        <fullName evidence="5">Putative selenate reductase subunit YgfK</fullName>
    </submittedName>
</protein>
<dbReference type="SUPFAM" id="SSF51395">
    <property type="entry name" value="FMN-linked oxidoreductases"/>
    <property type="match status" value="1"/>
</dbReference>
<dbReference type="PROSITE" id="PS51379">
    <property type="entry name" value="4FE4S_FER_2"/>
    <property type="match status" value="1"/>
</dbReference>
<dbReference type="Gene3D" id="1.10.1060.10">
    <property type="entry name" value="Alpha-helical ferredoxin"/>
    <property type="match status" value="1"/>
</dbReference>
<dbReference type="GO" id="GO:0046872">
    <property type="term" value="F:metal ion binding"/>
    <property type="evidence" value="ECO:0007669"/>
    <property type="project" value="UniProtKB-KW"/>
</dbReference>
<sequence length="999" mass="109046">MSDIMRPIPFPQLMSWVLNEYKAQGSIFGVDKVVKHVNGQALPIFSEKIESPFGPAAGPHTQLAQNIIAAYAAGSRFFELKTVQIMDGEELSKCVAKPCITAGDECYNCEWSTELTVPQAYDEYVKAWFACKLMAREFGLGDSDGFVFNMSVGYDLAGIKSEKIDNYIEGMKNASKSAVWAECMDWTLQNLDAFQNVSEGFVRSISPVVSNSITESTLHGCPPDEIERIATYLITEKGLNTYVKCNPTLLGYEFARARLDSLGFDYIAFDDHHFVEDLQWADAVPMFRRLIALTQERGLEFGVKLTNTFPVDVAAGELPSAEMYMSGRSLYPLTIALAARISTEFEGKLRISYSGGADLHNIKSLFDAGIWPITMATTILKPGGYDRLSQIADVLMECGSKPFAGVDAQRVTALSEAVPAEDLYRKPIKPLPDRKNGKKVPLIDCFNAPCRNGCPIEQDIPAYLMAYSQGKYEEALEIITRRNALPFITGTICPHHCADKCMRNYYEESVRIRDVKLACAENGYDALLPKLEAKAPQSGKRVAVVGGGPAGISAAFFLAREGVDVTVFERKETLGGIVRHVIPEFRIASEAIDKDISLCRAMGAKFRTGVEVKSAADLLGQGYTHVIFATGAWKAGDAHLEYGQALNVITFLETAKSDPASLKLGADVAVIGGGNTAMDAARAAKRIPGVERVRLVYRRDKRNMPADEEELALALEDGVEFMELLSPIGVKDGVLTCRVMELGERDASGRRAPVDTGREVTMPASAVITAVGEKVDSELFAANGVELGRKGLPVVGDTMESCAENVFVVGDARRGPATVVEAIADASAAAVAIAAMDPNADVEKNVTDDYFKPKGKHGNLCTDCDHCSDTRCLGCATVCETCTEVCPNRANIHVAVPGKRQRQIVHVDGMCNECGNCGTFCPYDSRPYRDKFTLFWSREDFEGSENEGWLPKGDGSGVCLVRLGGQVREYDVTDSSCGLYEDIRQLILAVRKDYGYLVR</sequence>
<keyword evidence="6" id="KW-1185">Reference proteome</keyword>
<evidence type="ECO:0000313" key="6">
    <source>
        <dbReference type="Proteomes" id="UP000607645"/>
    </source>
</evidence>
<keyword evidence="1" id="KW-0479">Metal-binding</keyword>
<dbReference type="GO" id="GO:0051536">
    <property type="term" value="F:iron-sulfur cluster binding"/>
    <property type="evidence" value="ECO:0007669"/>
    <property type="project" value="UniProtKB-KW"/>
</dbReference>
<dbReference type="PRINTS" id="PR00419">
    <property type="entry name" value="ADXRDTASE"/>
</dbReference>
<evidence type="ECO:0000259" key="4">
    <source>
        <dbReference type="PROSITE" id="PS51379"/>
    </source>
</evidence>
<dbReference type="InterPro" id="IPR023753">
    <property type="entry name" value="FAD/NAD-binding_dom"/>
</dbReference>
<dbReference type="GO" id="GO:0016491">
    <property type="term" value="F:oxidoreductase activity"/>
    <property type="evidence" value="ECO:0007669"/>
    <property type="project" value="InterPro"/>
</dbReference>
<keyword evidence="3" id="KW-0411">Iron-sulfur</keyword>
<dbReference type="Pfam" id="PF14691">
    <property type="entry name" value="Fer4_20"/>
    <property type="match status" value="1"/>
</dbReference>
<name>A0A8J6M8Z3_9FIRM</name>